<dbReference type="AlphaFoldDB" id="A0AA36MN74"/>
<protein>
    <recommendedName>
        <fullName evidence="4">Protein kinase domain-containing protein</fullName>
    </recommendedName>
</protein>
<dbReference type="Gene3D" id="1.10.510.10">
    <property type="entry name" value="Transferase(Phosphotransferase) domain 1"/>
    <property type="match status" value="1"/>
</dbReference>
<dbReference type="PANTHER" id="PTHR24347">
    <property type="entry name" value="SERINE/THREONINE-PROTEIN KINASE"/>
    <property type="match status" value="1"/>
</dbReference>
<dbReference type="PROSITE" id="PS00107">
    <property type="entry name" value="PROTEIN_KINASE_ATP"/>
    <property type="match status" value="1"/>
</dbReference>
<sequence>MPVEFSGRPQIEGSRRFAEQCQDEAAKGFSIEVLQNLRPRVPSSGYWASAAWDPDCRVYAGAEIFQTHNLAEQQDQQKQEWPKQQKQQKQQDQQDQQAEHAPMRRGGSASYWGAMVDVLPAEVHFGDHMAGERNAPGQAPEESMSLRLRSSSDYWTSGNWNLELQMGKEHTDTPSTSCTSESTKCMTRHDSNAYWDANQWDPDERVYVGAAAGQTNHLVAVIHGDDKLLRAWAGGLTCESGTCGRGPRDISSLGPSEHSEPELQDLYEVESDSVGFGSFGVVRLARHRQSQTRCVVKSLNKSQTGPSYKAQVDGGLYERLLGMSSTPHEGIVKYLDMLESKDHYYVVMESLHGPELLDEMESLCPVTEAHCQQVMREVLSALAHIHDTVGICHRDIKLDNFRYRSPGQGAQLVLLDFGFLADLDTPWDGKKCGTRMYMAPEVLAETAQQPHLAAIDMWAAGVLLHLVLLIERGLIWYLLLTGDGPVQPEQLQILAKLDQDAKNIIAEALEAEQVRSASKEAADLLRKLLDLKASSRIRAADALKHPWMSLSLDGASRVGPAKRDSYRTATRSAQEVTLVE</sequence>
<name>A0AA36MN74_9DINO</name>
<comment type="caution">
    <text evidence="5">The sequence shown here is derived from an EMBL/GenBank/DDBJ whole genome shotgun (WGS) entry which is preliminary data.</text>
</comment>
<dbReference type="EMBL" id="CAUJNA010000582">
    <property type="protein sequence ID" value="CAJ1378944.1"/>
    <property type="molecule type" value="Genomic_DNA"/>
</dbReference>
<dbReference type="PROSITE" id="PS50011">
    <property type="entry name" value="PROTEIN_KINASE_DOM"/>
    <property type="match status" value="1"/>
</dbReference>
<accession>A0AA36MN74</accession>
<gene>
    <name evidence="5" type="ORF">EVOR1521_LOCUS7323</name>
</gene>
<dbReference type="GO" id="GO:0005524">
    <property type="term" value="F:ATP binding"/>
    <property type="evidence" value="ECO:0007669"/>
    <property type="project" value="UniProtKB-UniRule"/>
</dbReference>
<proteinExistence type="predicted"/>
<evidence type="ECO:0000259" key="4">
    <source>
        <dbReference type="PROSITE" id="PS50011"/>
    </source>
</evidence>
<dbReference type="SUPFAM" id="SSF56112">
    <property type="entry name" value="Protein kinase-like (PK-like)"/>
    <property type="match status" value="1"/>
</dbReference>
<evidence type="ECO:0000313" key="5">
    <source>
        <dbReference type="EMBL" id="CAJ1378944.1"/>
    </source>
</evidence>
<feature type="region of interest" description="Disordered" evidence="3">
    <location>
        <begin position="73"/>
        <end position="107"/>
    </location>
</feature>
<evidence type="ECO:0000313" key="6">
    <source>
        <dbReference type="Proteomes" id="UP001178507"/>
    </source>
</evidence>
<dbReference type="InterPro" id="IPR011009">
    <property type="entry name" value="Kinase-like_dom_sf"/>
</dbReference>
<evidence type="ECO:0000256" key="2">
    <source>
        <dbReference type="SAM" id="Coils"/>
    </source>
</evidence>
<keyword evidence="2" id="KW-0175">Coiled coil</keyword>
<feature type="coiled-coil region" evidence="2">
    <location>
        <begin position="494"/>
        <end position="534"/>
    </location>
</feature>
<dbReference type="GO" id="GO:0004672">
    <property type="term" value="F:protein kinase activity"/>
    <property type="evidence" value="ECO:0007669"/>
    <property type="project" value="InterPro"/>
</dbReference>
<reference evidence="5" key="1">
    <citation type="submission" date="2023-08" db="EMBL/GenBank/DDBJ databases">
        <authorList>
            <person name="Chen Y."/>
            <person name="Shah S."/>
            <person name="Dougan E. K."/>
            <person name="Thang M."/>
            <person name="Chan C."/>
        </authorList>
    </citation>
    <scope>NUCLEOTIDE SEQUENCE</scope>
</reference>
<keyword evidence="6" id="KW-1185">Reference proteome</keyword>
<keyword evidence="1" id="KW-0067">ATP-binding</keyword>
<feature type="compositionally biased region" description="Low complexity" evidence="3">
    <location>
        <begin position="84"/>
        <end position="96"/>
    </location>
</feature>
<organism evidence="5 6">
    <name type="scientific">Effrenium voratum</name>
    <dbReference type="NCBI Taxonomy" id="2562239"/>
    <lineage>
        <taxon>Eukaryota</taxon>
        <taxon>Sar</taxon>
        <taxon>Alveolata</taxon>
        <taxon>Dinophyceae</taxon>
        <taxon>Suessiales</taxon>
        <taxon>Symbiodiniaceae</taxon>
        <taxon>Effrenium</taxon>
    </lineage>
</organism>
<evidence type="ECO:0000256" key="3">
    <source>
        <dbReference type="SAM" id="MobiDB-lite"/>
    </source>
</evidence>
<dbReference type="InterPro" id="IPR017441">
    <property type="entry name" value="Protein_kinase_ATP_BS"/>
</dbReference>
<dbReference type="SMART" id="SM00220">
    <property type="entry name" value="S_TKc"/>
    <property type="match status" value="1"/>
</dbReference>
<keyword evidence="1" id="KW-0547">Nucleotide-binding</keyword>
<dbReference type="InterPro" id="IPR000719">
    <property type="entry name" value="Prot_kinase_dom"/>
</dbReference>
<feature type="domain" description="Protein kinase" evidence="4">
    <location>
        <begin position="268"/>
        <end position="548"/>
    </location>
</feature>
<dbReference type="Proteomes" id="UP001178507">
    <property type="component" value="Unassembled WGS sequence"/>
</dbReference>
<dbReference type="Pfam" id="PF00069">
    <property type="entry name" value="Pkinase"/>
    <property type="match status" value="1"/>
</dbReference>
<feature type="binding site" evidence="1">
    <location>
        <position position="297"/>
    </location>
    <ligand>
        <name>ATP</name>
        <dbReference type="ChEBI" id="CHEBI:30616"/>
    </ligand>
</feature>
<evidence type="ECO:0000256" key="1">
    <source>
        <dbReference type="PROSITE-ProRule" id="PRU10141"/>
    </source>
</evidence>